<gene>
    <name evidence="2" type="ORF">EDC19_2528</name>
</gene>
<accession>A0A4R1MGT1</accession>
<reference evidence="2 3" key="1">
    <citation type="submission" date="2019-03" db="EMBL/GenBank/DDBJ databases">
        <title>Genomic Encyclopedia of Type Strains, Phase IV (KMG-IV): sequencing the most valuable type-strain genomes for metagenomic binning, comparative biology and taxonomic classification.</title>
        <authorList>
            <person name="Goeker M."/>
        </authorList>
    </citation>
    <scope>NUCLEOTIDE SEQUENCE [LARGE SCALE GENOMIC DNA]</scope>
    <source>
        <strain evidence="2 3">DSM 24176</strain>
    </source>
</reference>
<dbReference type="Gene3D" id="3.30.70.20">
    <property type="match status" value="1"/>
</dbReference>
<evidence type="ECO:0000313" key="3">
    <source>
        <dbReference type="Proteomes" id="UP000294545"/>
    </source>
</evidence>
<dbReference type="SUPFAM" id="SSF52402">
    <property type="entry name" value="Adenine nucleotide alpha hydrolases-like"/>
    <property type="match status" value="1"/>
</dbReference>
<dbReference type="InterPro" id="IPR002500">
    <property type="entry name" value="PAPS_reduct_dom"/>
</dbReference>
<dbReference type="Gene3D" id="3.40.50.620">
    <property type="entry name" value="HUPs"/>
    <property type="match status" value="1"/>
</dbReference>
<evidence type="ECO:0000313" key="2">
    <source>
        <dbReference type="EMBL" id="TCK89113.1"/>
    </source>
</evidence>
<protein>
    <submittedName>
        <fullName evidence="2">Phosphoadenosine phosphosulfate reductase</fullName>
    </submittedName>
</protein>
<dbReference type="Pfam" id="PF01507">
    <property type="entry name" value="PAPS_reduct"/>
    <property type="match status" value="1"/>
</dbReference>
<dbReference type="PANTHER" id="PTHR43196:SF2">
    <property type="entry name" value="PHOSPHOADENOSINE PHOSPHOSULFATE REDUCTASE"/>
    <property type="match status" value="1"/>
</dbReference>
<dbReference type="RefSeq" id="WP_132283191.1">
    <property type="nucleotide sequence ID" value="NZ_SMGQ01000016.1"/>
</dbReference>
<dbReference type="OrthoDB" id="9774475at2"/>
<keyword evidence="3" id="KW-1185">Reference proteome</keyword>
<dbReference type="GO" id="GO:0003824">
    <property type="term" value="F:catalytic activity"/>
    <property type="evidence" value="ECO:0007669"/>
    <property type="project" value="InterPro"/>
</dbReference>
<organism evidence="2 3">
    <name type="scientific">Natranaerovirga hydrolytica</name>
    <dbReference type="NCBI Taxonomy" id="680378"/>
    <lineage>
        <taxon>Bacteria</taxon>
        <taxon>Bacillati</taxon>
        <taxon>Bacillota</taxon>
        <taxon>Clostridia</taxon>
        <taxon>Lachnospirales</taxon>
        <taxon>Natranaerovirgaceae</taxon>
        <taxon>Natranaerovirga</taxon>
    </lineage>
</organism>
<sequence>MWCKACSRETEKETCELCGNETEQDTPLEIYWCEDCKAPIIKYVNDINKDICPSCKRSTTYLSADLRPVFPEERLLLEILQNKPLAYMNKSVWASNNRYYIDGKPVTITVKFYKKMSPDDIREQLVKYSCQNNSNFFNDSIKRFVELNKARLNYIIDEAHSFIKKTADLYPRECVVISFSGGKDSTVTADLTVKALGDPALVHIFGNTTLEFPLTVDYAERYRKSNPKAIFKTAINREQNFYDVCEDIGPPARMLRWCCSMFKTGPITRVLNSMYRDKNILTFYGIRKCESVSRSKYNRVEDNAETVKIQKQKVASPIFLWKDIDIWLYLFGENVDFNEAYRLGYDRVGCWCCPNNNERAQFLSQIYMSEQYEIWHNFLVDFAKRIGKPDPEEYIDSGNWKARQGGNGVESAQDVKIKYTNCTAEENSKIYQLNQSIDDSFLELFIPFGRIAPELGRKLINETIVVDLKTNIPILSIQPFAQEGFEYSVKVKTMNVAKHDDLQRMVSYQIKKHNACRRCLKCESLCRFGAISVAGGVYHINDAKCKRCKMCVTAKYLEGGCMMDKYLRTKGAD</sequence>
<dbReference type="InterPro" id="IPR050128">
    <property type="entry name" value="Sulfate_adenylyltrnsfr_sub2"/>
</dbReference>
<dbReference type="AlphaFoldDB" id="A0A4R1MGT1"/>
<dbReference type="InterPro" id="IPR017896">
    <property type="entry name" value="4Fe4S_Fe-S-bd"/>
</dbReference>
<comment type="caution">
    <text evidence="2">The sequence shown here is derived from an EMBL/GenBank/DDBJ whole genome shotgun (WGS) entry which is preliminary data.</text>
</comment>
<dbReference type="Proteomes" id="UP000294545">
    <property type="component" value="Unassembled WGS sequence"/>
</dbReference>
<name>A0A4R1MGT1_9FIRM</name>
<dbReference type="EMBL" id="SMGQ01000016">
    <property type="protein sequence ID" value="TCK89113.1"/>
    <property type="molecule type" value="Genomic_DNA"/>
</dbReference>
<dbReference type="PANTHER" id="PTHR43196">
    <property type="entry name" value="SULFATE ADENYLYLTRANSFERASE SUBUNIT 2"/>
    <property type="match status" value="1"/>
</dbReference>
<proteinExistence type="predicted"/>
<dbReference type="PROSITE" id="PS51379">
    <property type="entry name" value="4FE4S_FER_2"/>
    <property type="match status" value="1"/>
</dbReference>
<evidence type="ECO:0000259" key="1">
    <source>
        <dbReference type="PROSITE" id="PS51379"/>
    </source>
</evidence>
<dbReference type="InterPro" id="IPR014729">
    <property type="entry name" value="Rossmann-like_a/b/a_fold"/>
</dbReference>
<dbReference type="SUPFAM" id="SSF54862">
    <property type="entry name" value="4Fe-4S ferredoxins"/>
    <property type="match status" value="1"/>
</dbReference>
<feature type="domain" description="4Fe-4S ferredoxin-type" evidence="1">
    <location>
        <begin position="506"/>
        <end position="536"/>
    </location>
</feature>